<evidence type="ECO:0000256" key="1">
    <source>
        <dbReference type="SAM" id="MobiDB-lite"/>
    </source>
</evidence>
<evidence type="ECO:0000313" key="3">
    <source>
        <dbReference type="Proteomes" id="UP000008311"/>
    </source>
</evidence>
<sequence length="103" mass="11350">MDITLFTPKQTQYSHTFFFPSYHQTISDDPSLAAAAAAVSFDDMHSNNNNNNNNNHNSIKINSNHPQNTSHTSTSRSSDSGDPYGGSSAANNKWASKLLKEWC</sequence>
<protein>
    <submittedName>
        <fullName evidence="2">Uncharacterized protein</fullName>
    </submittedName>
</protein>
<proteinExistence type="predicted"/>
<keyword evidence="3" id="KW-1185">Reference proteome</keyword>
<dbReference type="InParanoid" id="B9T6H3"/>
<evidence type="ECO:0000313" key="2">
    <source>
        <dbReference type="EMBL" id="EEF28544.1"/>
    </source>
</evidence>
<organism evidence="2 3">
    <name type="scientific">Ricinus communis</name>
    <name type="common">Castor bean</name>
    <dbReference type="NCBI Taxonomy" id="3988"/>
    <lineage>
        <taxon>Eukaryota</taxon>
        <taxon>Viridiplantae</taxon>
        <taxon>Streptophyta</taxon>
        <taxon>Embryophyta</taxon>
        <taxon>Tracheophyta</taxon>
        <taxon>Spermatophyta</taxon>
        <taxon>Magnoliopsida</taxon>
        <taxon>eudicotyledons</taxon>
        <taxon>Gunneridae</taxon>
        <taxon>Pentapetalae</taxon>
        <taxon>rosids</taxon>
        <taxon>fabids</taxon>
        <taxon>Malpighiales</taxon>
        <taxon>Euphorbiaceae</taxon>
        <taxon>Acalyphoideae</taxon>
        <taxon>Acalypheae</taxon>
        <taxon>Ricinus</taxon>
    </lineage>
</organism>
<dbReference type="AlphaFoldDB" id="B9T6H3"/>
<feature type="compositionally biased region" description="Low complexity" evidence="1">
    <location>
        <begin position="46"/>
        <end position="88"/>
    </location>
</feature>
<dbReference type="EMBL" id="EQ974609">
    <property type="protein sequence ID" value="EEF28544.1"/>
    <property type="molecule type" value="Genomic_DNA"/>
</dbReference>
<accession>B9T6H3</accession>
<dbReference type="Proteomes" id="UP000008311">
    <property type="component" value="Unassembled WGS sequence"/>
</dbReference>
<reference evidence="3" key="1">
    <citation type="journal article" date="2010" name="Nat. Biotechnol.">
        <title>Draft genome sequence of the oilseed species Ricinus communis.</title>
        <authorList>
            <person name="Chan A.P."/>
            <person name="Crabtree J."/>
            <person name="Zhao Q."/>
            <person name="Lorenzi H."/>
            <person name="Orvis J."/>
            <person name="Puiu D."/>
            <person name="Melake-Berhan A."/>
            <person name="Jones K.M."/>
            <person name="Redman J."/>
            <person name="Chen G."/>
            <person name="Cahoon E.B."/>
            <person name="Gedil M."/>
            <person name="Stanke M."/>
            <person name="Haas B.J."/>
            <person name="Wortman J.R."/>
            <person name="Fraser-Liggett C.M."/>
            <person name="Ravel J."/>
            <person name="Rabinowicz P.D."/>
        </authorList>
    </citation>
    <scope>NUCLEOTIDE SEQUENCE [LARGE SCALE GENOMIC DNA]</scope>
    <source>
        <strain evidence="3">cv. Hale</strain>
    </source>
</reference>
<gene>
    <name evidence="2" type="ORF">RCOM_1205770</name>
</gene>
<name>B9T6H3_RICCO</name>
<feature type="region of interest" description="Disordered" evidence="1">
    <location>
        <begin position="43"/>
        <end position="90"/>
    </location>
</feature>